<dbReference type="SUPFAM" id="SSF52266">
    <property type="entry name" value="SGNH hydrolase"/>
    <property type="match status" value="1"/>
</dbReference>
<dbReference type="Proteomes" id="UP000078486">
    <property type="component" value="Unassembled WGS sequence"/>
</dbReference>
<dbReference type="OrthoDB" id="186847at2"/>
<protein>
    <recommendedName>
        <fullName evidence="2">SGNH hydrolase-type esterase domain-containing protein</fullName>
    </recommendedName>
</protein>
<evidence type="ECO:0000313" key="4">
    <source>
        <dbReference type="Proteomes" id="UP000078486"/>
    </source>
</evidence>
<organism evidence="3 4">
    <name type="scientific">Termitidicoccus mucosus</name>
    <dbReference type="NCBI Taxonomy" id="1184151"/>
    <lineage>
        <taxon>Bacteria</taxon>
        <taxon>Pseudomonadati</taxon>
        <taxon>Verrucomicrobiota</taxon>
        <taxon>Opitutia</taxon>
        <taxon>Opitutales</taxon>
        <taxon>Opitutaceae</taxon>
        <taxon>Termitidicoccus</taxon>
    </lineage>
</organism>
<name>A0A178IN31_9BACT</name>
<feature type="chain" id="PRO_5008089159" description="SGNH hydrolase-type esterase domain-containing protein" evidence="1">
    <location>
        <begin position="28"/>
        <end position="437"/>
    </location>
</feature>
<feature type="domain" description="SGNH hydrolase-type esterase" evidence="2">
    <location>
        <begin position="44"/>
        <end position="224"/>
    </location>
</feature>
<gene>
    <name evidence="3" type="ORF">AW736_07350</name>
</gene>
<dbReference type="InterPro" id="IPR036514">
    <property type="entry name" value="SGNH_hydro_sf"/>
</dbReference>
<proteinExistence type="predicted"/>
<dbReference type="InterPro" id="IPR051532">
    <property type="entry name" value="Ester_Hydrolysis_Enzymes"/>
</dbReference>
<keyword evidence="4" id="KW-1185">Reference proteome</keyword>
<dbReference type="STRING" id="1184151.AW736_07350"/>
<sequence length="437" mass="47512">MRPRPTPSLVLPLLAAILALAPCVARAGAGSAVLRDGDLVAPCGDSLTEQKHYTVFMETYLLACQPAANLRTMQFGMNGDTTWGFLSRLRKNTAPFAPDVATVLFGMNDGGYLPPGRLGDRAERYRESLRGIVGEFRAAGAREIIIASPTLVDPATFKRGDPVEYNQTLDLLAAIAREVAEREGARFADVHGAMKRVMEKAKAAKGAAYEVGGDDGVHPGANGHLVITHTLLKALGCDGRIGTLTWDCAARRAEATPGHRVLSVTDGTLEIESTRHPFCFIAAPPNKPPASRTILDVLPFNEELNSLILVVKNAPAPRMRVSWGEWSRVYTAGELARGVNLAADFLDNPFCESFARLTAAVREKQDYETDAVKIILSSLGTWEKYFPEEQASSALRREKVVKKSVEQQAAVRAALQPVRHTLQLESVRENGVMSRQN</sequence>
<evidence type="ECO:0000256" key="1">
    <source>
        <dbReference type="SAM" id="SignalP"/>
    </source>
</evidence>
<dbReference type="AlphaFoldDB" id="A0A178IN31"/>
<dbReference type="InterPro" id="IPR013830">
    <property type="entry name" value="SGNH_hydro"/>
</dbReference>
<accession>A0A178IN31</accession>
<feature type="signal peptide" evidence="1">
    <location>
        <begin position="1"/>
        <end position="27"/>
    </location>
</feature>
<dbReference type="GO" id="GO:0004622">
    <property type="term" value="F:phosphatidylcholine lysophospholipase activity"/>
    <property type="evidence" value="ECO:0007669"/>
    <property type="project" value="TreeGrafter"/>
</dbReference>
<keyword evidence="1" id="KW-0732">Signal</keyword>
<dbReference type="PANTHER" id="PTHR30383">
    <property type="entry name" value="THIOESTERASE 1/PROTEASE 1/LYSOPHOSPHOLIPASE L1"/>
    <property type="match status" value="1"/>
</dbReference>
<dbReference type="CDD" id="cd01834">
    <property type="entry name" value="SGNH_hydrolase_like_2"/>
    <property type="match status" value="1"/>
</dbReference>
<evidence type="ECO:0000313" key="3">
    <source>
        <dbReference type="EMBL" id="OAM90599.1"/>
    </source>
</evidence>
<evidence type="ECO:0000259" key="2">
    <source>
        <dbReference type="Pfam" id="PF13472"/>
    </source>
</evidence>
<reference evidence="3 4" key="1">
    <citation type="submission" date="2016-01" db="EMBL/GenBank/DDBJ databases">
        <title>High potential of lignocellulose degradation of a new Verrucomicrobia species.</title>
        <authorList>
            <person name="Wang Y."/>
            <person name="Shi Y."/>
            <person name="Qiu Z."/>
            <person name="Liu S."/>
            <person name="Yang H."/>
        </authorList>
    </citation>
    <scope>NUCLEOTIDE SEQUENCE [LARGE SCALE GENOMIC DNA]</scope>
    <source>
        <strain evidence="3 4">TSB47</strain>
    </source>
</reference>
<dbReference type="PANTHER" id="PTHR30383:SF5">
    <property type="entry name" value="SGNH HYDROLASE-TYPE ESTERASE DOMAIN-CONTAINING PROTEIN"/>
    <property type="match status" value="1"/>
</dbReference>
<dbReference type="EMBL" id="LRRQ01000054">
    <property type="protein sequence ID" value="OAM90599.1"/>
    <property type="molecule type" value="Genomic_DNA"/>
</dbReference>
<comment type="caution">
    <text evidence="3">The sequence shown here is derived from an EMBL/GenBank/DDBJ whole genome shotgun (WGS) entry which is preliminary data.</text>
</comment>
<dbReference type="Gene3D" id="3.40.50.1110">
    <property type="entry name" value="SGNH hydrolase"/>
    <property type="match status" value="1"/>
</dbReference>
<dbReference type="Pfam" id="PF13472">
    <property type="entry name" value="Lipase_GDSL_2"/>
    <property type="match status" value="1"/>
</dbReference>
<dbReference type="RefSeq" id="WP_068769529.1">
    <property type="nucleotide sequence ID" value="NZ_CP109796.1"/>
</dbReference>